<comment type="subcellular location">
    <subcellularLocation>
        <location evidence="1">Membrane</location>
        <topology evidence="1">Single-pass membrane protein</topology>
    </subcellularLocation>
</comment>
<evidence type="ECO:0000256" key="3">
    <source>
        <dbReference type="ARBA" id="ARBA00022617"/>
    </source>
</evidence>
<evidence type="ECO:0000256" key="6">
    <source>
        <dbReference type="ARBA" id="ARBA00023004"/>
    </source>
</evidence>
<proteinExistence type="inferred from homology"/>
<comment type="similarity">
    <text evidence="2">Belongs to the cytochrome P450 family.</text>
</comment>
<comment type="caution">
    <text evidence="8">The sequence shown here is derived from an EMBL/GenBank/DDBJ whole genome shotgun (WGS) entry which is preliminary data.</text>
</comment>
<dbReference type="GO" id="GO:0004497">
    <property type="term" value="F:monooxygenase activity"/>
    <property type="evidence" value="ECO:0007669"/>
    <property type="project" value="UniProtKB-KW"/>
</dbReference>
<keyword evidence="4" id="KW-0479">Metal-binding</keyword>
<accession>A0A9N7R7Q4</accession>
<keyword evidence="9" id="KW-1185">Reference proteome</keyword>
<dbReference type="GO" id="GO:0016020">
    <property type="term" value="C:membrane"/>
    <property type="evidence" value="ECO:0007669"/>
    <property type="project" value="UniProtKB-SubCell"/>
</dbReference>
<organism evidence="8 9">
    <name type="scientific">Striga hermonthica</name>
    <name type="common">Purple witchweed</name>
    <name type="synonym">Buchnera hermonthica</name>
    <dbReference type="NCBI Taxonomy" id="68872"/>
    <lineage>
        <taxon>Eukaryota</taxon>
        <taxon>Viridiplantae</taxon>
        <taxon>Streptophyta</taxon>
        <taxon>Embryophyta</taxon>
        <taxon>Tracheophyta</taxon>
        <taxon>Spermatophyta</taxon>
        <taxon>Magnoliopsida</taxon>
        <taxon>eudicotyledons</taxon>
        <taxon>Gunneridae</taxon>
        <taxon>Pentapetalae</taxon>
        <taxon>asterids</taxon>
        <taxon>lamiids</taxon>
        <taxon>Lamiales</taxon>
        <taxon>Orobanchaceae</taxon>
        <taxon>Buchnereae</taxon>
        <taxon>Striga</taxon>
    </lineage>
</organism>
<dbReference type="SUPFAM" id="SSF48264">
    <property type="entry name" value="Cytochrome P450"/>
    <property type="match status" value="1"/>
</dbReference>
<dbReference type="GO" id="GO:0005506">
    <property type="term" value="F:iron ion binding"/>
    <property type="evidence" value="ECO:0007669"/>
    <property type="project" value="InterPro"/>
</dbReference>
<dbReference type="PANTHER" id="PTHR47950">
    <property type="entry name" value="CYTOCHROME P450, FAMILY 76, SUBFAMILY C, POLYPEPTIDE 5-RELATED"/>
    <property type="match status" value="1"/>
</dbReference>
<dbReference type="GO" id="GO:0020037">
    <property type="term" value="F:heme binding"/>
    <property type="evidence" value="ECO:0007669"/>
    <property type="project" value="InterPro"/>
</dbReference>
<keyword evidence="7" id="KW-0503">Monooxygenase</keyword>
<dbReference type="Pfam" id="PF00067">
    <property type="entry name" value="p450"/>
    <property type="match status" value="1"/>
</dbReference>
<reference evidence="8" key="1">
    <citation type="submission" date="2019-12" db="EMBL/GenBank/DDBJ databases">
        <authorList>
            <person name="Scholes J."/>
        </authorList>
    </citation>
    <scope>NUCLEOTIDE SEQUENCE</scope>
</reference>
<protein>
    <submittedName>
        <fullName evidence="8">Cytochrome P450- family 76- subfamily C-polypeptide 6</fullName>
    </submittedName>
</protein>
<dbReference type="Gene3D" id="1.10.630.10">
    <property type="entry name" value="Cytochrome P450"/>
    <property type="match status" value="1"/>
</dbReference>
<dbReference type="InterPro" id="IPR002401">
    <property type="entry name" value="Cyt_P450_E_grp-I"/>
</dbReference>
<dbReference type="InterPro" id="IPR036396">
    <property type="entry name" value="Cyt_P450_sf"/>
</dbReference>
<evidence type="ECO:0000256" key="5">
    <source>
        <dbReference type="ARBA" id="ARBA00023002"/>
    </source>
</evidence>
<evidence type="ECO:0000313" key="8">
    <source>
        <dbReference type="EMBL" id="CAA0818858.1"/>
    </source>
</evidence>
<gene>
    <name evidence="8" type="ORF">SHERM_17749</name>
</gene>
<dbReference type="GO" id="GO:0016705">
    <property type="term" value="F:oxidoreductase activity, acting on paired donors, with incorporation or reduction of molecular oxygen"/>
    <property type="evidence" value="ECO:0007669"/>
    <property type="project" value="InterPro"/>
</dbReference>
<evidence type="ECO:0000256" key="1">
    <source>
        <dbReference type="ARBA" id="ARBA00004167"/>
    </source>
</evidence>
<evidence type="ECO:0000256" key="4">
    <source>
        <dbReference type="ARBA" id="ARBA00022723"/>
    </source>
</evidence>
<dbReference type="Proteomes" id="UP001153555">
    <property type="component" value="Unassembled WGS sequence"/>
</dbReference>
<evidence type="ECO:0000313" key="9">
    <source>
        <dbReference type="Proteomes" id="UP001153555"/>
    </source>
</evidence>
<dbReference type="AlphaFoldDB" id="A0A9N7R7Q4"/>
<dbReference type="InterPro" id="IPR001128">
    <property type="entry name" value="Cyt_P450"/>
</dbReference>
<evidence type="ECO:0000256" key="7">
    <source>
        <dbReference type="ARBA" id="ARBA00023033"/>
    </source>
</evidence>
<keyword evidence="5" id="KW-0560">Oxidoreductase</keyword>
<dbReference type="EMBL" id="CACSLK010017620">
    <property type="protein sequence ID" value="CAA0818858.1"/>
    <property type="molecule type" value="Genomic_DNA"/>
</dbReference>
<keyword evidence="6" id="KW-0408">Iron</keyword>
<dbReference type="OrthoDB" id="2789670at2759"/>
<name>A0A9N7R7Q4_STRHE</name>
<evidence type="ECO:0000256" key="2">
    <source>
        <dbReference type="ARBA" id="ARBA00010617"/>
    </source>
</evidence>
<sequence>MSAFNTVGNIVLSGDVMGKKLDEERIRRNIAKYLGRLIAFASGIVEERTRERESEIGKERKDLLDALLDEGEVDEDGLDKLSAKNIAIVILEMFFGGTETTSTTIEWGMAELLRHQSSMEKIQDEIDRVVGRTRRVQEDDLTPMPICRQP</sequence>
<dbReference type="PRINTS" id="PR00463">
    <property type="entry name" value="EP450I"/>
</dbReference>
<keyword evidence="3" id="KW-0349">Heme</keyword>
<dbReference type="PANTHER" id="PTHR47950:SF15">
    <property type="entry name" value="CYTOCHROME P450"/>
    <property type="match status" value="1"/>
</dbReference>